<organism evidence="1 2">
    <name type="scientific">Bacillus toyonensis</name>
    <dbReference type="NCBI Taxonomy" id="155322"/>
    <lineage>
        <taxon>Bacteria</taxon>
        <taxon>Bacillati</taxon>
        <taxon>Bacillota</taxon>
        <taxon>Bacilli</taxon>
        <taxon>Bacillales</taxon>
        <taxon>Bacillaceae</taxon>
        <taxon>Bacillus</taxon>
        <taxon>Bacillus cereus group</taxon>
    </lineage>
</organism>
<dbReference type="EMBL" id="NUAP01000018">
    <property type="protein sequence ID" value="PEN90168.1"/>
    <property type="molecule type" value="Genomic_DNA"/>
</dbReference>
<evidence type="ECO:0000313" key="1">
    <source>
        <dbReference type="EMBL" id="PEN90168.1"/>
    </source>
</evidence>
<sequence length="187" mass="22260">MSVHRVDLEFNYKGRIISARQDMFFIDGKRVKDKLIFRYNDINVSVSFDSDIDITERVGENECSIIDKLGKEDYKTLENFRERIRGIEKSHVVINNKVYNYQHDNSTGYHIMVLPMQDGTRILGDSPIEYINNLVRKDKQKTFENLVYNVKRYHKETGIEPDEMAVDEKLTLEYMEIQIWINRKIKE</sequence>
<reference evidence="1 2" key="1">
    <citation type="submission" date="2017-09" db="EMBL/GenBank/DDBJ databases">
        <title>Large-scale bioinformatics analysis of Bacillus genomes uncovers conserved roles of natural products in bacterial physiology.</title>
        <authorList>
            <consortium name="Agbiome Team Llc"/>
            <person name="Bleich R.M."/>
            <person name="Kirk G.J."/>
            <person name="Santa Maria K.C."/>
            <person name="Allen S.E."/>
            <person name="Farag S."/>
            <person name="Shank E.A."/>
            <person name="Bowers A."/>
        </authorList>
    </citation>
    <scope>NUCLEOTIDE SEQUENCE [LARGE SCALE GENOMIC DNA]</scope>
    <source>
        <strain evidence="1 2">AFS027629</strain>
    </source>
</reference>
<accession>A0AB36T8Z8</accession>
<comment type="caution">
    <text evidence="1">The sequence shown here is derived from an EMBL/GenBank/DDBJ whole genome shotgun (WGS) entry which is preliminary data.</text>
</comment>
<dbReference type="RefSeq" id="WP_097879286.1">
    <property type="nucleotide sequence ID" value="NZ_NUAP01000018.1"/>
</dbReference>
<evidence type="ECO:0000313" key="2">
    <source>
        <dbReference type="Proteomes" id="UP000220078"/>
    </source>
</evidence>
<proteinExistence type="predicted"/>
<gene>
    <name evidence="1" type="ORF">CN551_07485</name>
</gene>
<dbReference type="AlphaFoldDB" id="A0AB36T8Z8"/>
<dbReference type="Proteomes" id="UP000220078">
    <property type="component" value="Unassembled WGS sequence"/>
</dbReference>
<protein>
    <submittedName>
        <fullName evidence="1">Uncharacterized protein</fullName>
    </submittedName>
</protein>
<name>A0AB36T8Z8_9BACI</name>